<feature type="compositionally biased region" description="Polar residues" evidence="1">
    <location>
        <begin position="68"/>
        <end position="88"/>
    </location>
</feature>
<dbReference type="InterPro" id="IPR051942">
    <property type="entry name" value="DENN_domain_containing_2"/>
</dbReference>
<dbReference type="VEuPathDB" id="VectorBase:AMAM020056"/>
<proteinExistence type="predicted"/>
<organism evidence="3 4">
    <name type="scientific">Anopheles maculatus</name>
    <dbReference type="NCBI Taxonomy" id="74869"/>
    <lineage>
        <taxon>Eukaryota</taxon>
        <taxon>Metazoa</taxon>
        <taxon>Ecdysozoa</taxon>
        <taxon>Arthropoda</taxon>
        <taxon>Hexapoda</taxon>
        <taxon>Insecta</taxon>
        <taxon>Pterygota</taxon>
        <taxon>Neoptera</taxon>
        <taxon>Endopterygota</taxon>
        <taxon>Diptera</taxon>
        <taxon>Nematocera</taxon>
        <taxon>Culicoidea</taxon>
        <taxon>Culicidae</taxon>
        <taxon>Anophelinae</taxon>
        <taxon>Anopheles</taxon>
        <taxon>Anopheles maculatus group</taxon>
    </lineage>
</organism>
<evidence type="ECO:0000256" key="1">
    <source>
        <dbReference type="SAM" id="MobiDB-lite"/>
    </source>
</evidence>
<feature type="compositionally biased region" description="Low complexity" evidence="1">
    <location>
        <begin position="52"/>
        <end position="67"/>
    </location>
</feature>
<dbReference type="Proteomes" id="UP000075901">
    <property type="component" value="Unassembled WGS sequence"/>
</dbReference>
<reference evidence="3" key="2">
    <citation type="submission" date="2020-05" db="UniProtKB">
        <authorList>
            <consortium name="EnsemblMetazoa"/>
        </authorList>
    </citation>
    <scope>IDENTIFICATION</scope>
    <source>
        <strain evidence="3">maculatus3</strain>
    </source>
</reference>
<feature type="region of interest" description="Disordered" evidence="1">
    <location>
        <begin position="140"/>
        <end position="176"/>
    </location>
</feature>
<dbReference type="PANTHER" id="PTHR15288:SF0">
    <property type="entry name" value="UDENN DOMAIN-CONTAINING PROTEIN"/>
    <property type="match status" value="1"/>
</dbReference>
<feature type="domain" description="uDENN" evidence="2">
    <location>
        <begin position="285"/>
        <end position="358"/>
    </location>
</feature>
<dbReference type="Gene3D" id="3.30.450.200">
    <property type="match status" value="1"/>
</dbReference>
<feature type="compositionally biased region" description="Polar residues" evidence="1">
    <location>
        <begin position="1"/>
        <end position="20"/>
    </location>
</feature>
<evidence type="ECO:0000313" key="4">
    <source>
        <dbReference type="Proteomes" id="UP000075901"/>
    </source>
</evidence>
<dbReference type="EnsemblMetazoa" id="AMAM020056-RA">
    <property type="protein sequence ID" value="AMAM020056-PA"/>
    <property type="gene ID" value="AMAM020056"/>
</dbReference>
<dbReference type="AlphaFoldDB" id="A0A182T5J6"/>
<dbReference type="InterPro" id="IPR005113">
    <property type="entry name" value="uDENN_dom"/>
</dbReference>
<feature type="compositionally biased region" description="Basic and acidic residues" evidence="1">
    <location>
        <begin position="91"/>
        <end position="100"/>
    </location>
</feature>
<accession>A0A182T5J6</accession>
<evidence type="ECO:0000259" key="2">
    <source>
        <dbReference type="SMART" id="SM00800"/>
    </source>
</evidence>
<dbReference type="SMART" id="SM00800">
    <property type="entry name" value="uDENN"/>
    <property type="match status" value="1"/>
</dbReference>
<feature type="region of interest" description="Disordered" evidence="1">
    <location>
        <begin position="1"/>
        <end position="125"/>
    </location>
</feature>
<evidence type="ECO:0000313" key="3">
    <source>
        <dbReference type="EnsemblMetazoa" id="AMAM020056-PA"/>
    </source>
</evidence>
<feature type="region of interest" description="Disordered" evidence="1">
    <location>
        <begin position="195"/>
        <end position="214"/>
    </location>
</feature>
<name>A0A182T5J6_9DIPT</name>
<reference evidence="4" key="1">
    <citation type="submission" date="2013-09" db="EMBL/GenBank/DDBJ databases">
        <title>The Genome Sequence of Anopheles maculatus species B.</title>
        <authorList>
            <consortium name="The Broad Institute Genomics Platform"/>
            <person name="Neafsey D.E."/>
            <person name="Besansky N."/>
            <person name="Howell P."/>
            <person name="Walton C."/>
            <person name="Young S.K."/>
            <person name="Zeng Q."/>
            <person name="Gargeya S."/>
            <person name="Fitzgerald M."/>
            <person name="Haas B."/>
            <person name="Abouelleil A."/>
            <person name="Allen A.W."/>
            <person name="Alvarado L."/>
            <person name="Arachchi H.M."/>
            <person name="Berlin A.M."/>
            <person name="Chapman S.B."/>
            <person name="Gainer-Dewar J."/>
            <person name="Goldberg J."/>
            <person name="Griggs A."/>
            <person name="Gujja S."/>
            <person name="Hansen M."/>
            <person name="Howarth C."/>
            <person name="Imamovic A."/>
            <person name="Ireland A."/>
            <person name="Larimer J."/>
            <person name="McCowan C."/>
            <person name="Murphy C."/>
            <person name="Pearson M."/>
            <person name="Poon T.W."/>
            <person name="Priest M."/>
            <person name="Roberts A."/>
            <person name="Saif S."/>
            <person name="Shea T."/>
            <person name="Sisk P."/>
            <person name="Sykes S."/>
            <person name="Wortman J."/>
            <person name="Nusbaum C."/>
            <person name="Birren B."/>
        </authorList>
    </citation>
    <scope>NUCLEOTIDE SEQUENCE [LARGE SCALE GENOMIC DNA]</scope>
    <source>
        <strain evidence="4">maculatus3</strain>
    </source>
</reference>
<protein>
    <submittedName>
        <fullName evidence="3">UDENN domain-containing protein</fullName>
    </submittedName>
</protein>
<dbReference type="PANTHER" id="PTHR15288">
    <property type="entry name" value="DENN DOMAIN-CONTAINING PROTEIN 2"/>
    <property type="match status" value="1"/>
</dbReference>
<feature type="compositionally biased region" description="Basic and acidic residues" evidence="1">
    <location>
        <begin position="161"/>
        <end position="176"/>
    </location>
</feature>
<sequence>MSNRSPVAQSANDGSNSRVQKITEKFETLITSQQQQQKQQVYTSSPPPPHIPAAAAAAAQQKHQQQQSVQNWSTKGTGLARDNQQNVDETVALRDAEARRGIKRSQAFRRSTSQTSSMNGGNVSRASNVQLIHSESIREALNKPLPEGPPPEKPPRTWGRGNDDARCTPDGERTAESQHYEDVNMLIEVAFQEPGKNLHDSPSREQISLKQPVSEEHRKRLRRLSRCAELNHYTQQYGTIRLYDAVDKGGGTLVAGECKTADTKGLIEHYNKLSTVETGAVPAPPQTLYEYCIVVGYDMMQNKPYVKSRYPRHKQPHKMIEVFVYPDNGALVRNRNQEYCIILTDYPLRLYGFCRRVLPESSEFCIPLTYCLVTKYNEPKVFYKLLECIESQHGNGRVPELLMEQFYDQKLPVAGERLALTLPVSFEMRSTLREQASLPITMTINRPKDLRLEKTELYDIFKCL</sequence>
<keyword evidence="4" id="KW-1185">Reference proteome</keyword>
<feature type="compositionally biased region" description="Polar residues" evidence="1">
    <location>
        <begin position="108"/>
        <end position="125"/>
    </location>
</feature>